<keyword evidence="4" id="KW-1185">Reference proteome</keyword>
<name>A0ABT3HRQ5_9FLAO</name>
<feature type="transmembrane region" description="Helical" evidence="2">
    <location>
        <begin position="21"/>
        <end position="38"/>
    </location>
</feature>
<gene>
    <name evidence="3" type="ORF">OH806_14480</name>
</gene>
<evidence type="ECO:0000313" key="4">
    <source>
        <dbReference type="Proteomes" id="UP001163719"/>
    </source>
</evidence>
<evidence type="ECO:0000256" key="1">
    <source>
        <dbReference type="SAM" id="MobiDB-lite"/>
    </source>
</evidence>
<dbReference type="RefSeq" id="WP_264744391.1">
    <property type="nucleotide sequence ID" value="NZ_JAPDHV010000007.1"/>
</dbReference>
<keyword evidence="2" id="KW-0812">Transmembrane</keyword>
<dbReference type="EMBL" id="JAPDHV010000007">
    <property type="protein sequence ID" value="MCW3162474.1"/>
    <property type="molecule type" value="Genomic_DNA"/>
</dbReference>
<evidence type="ECO:0000256" key="2">
    <source>
        <dbReference type="SAM" id="Phobius"/>
    </source>
</evidence>
<keyword evidence="2" id="KW-1133">Transmembrane helix</keyword>
<organism evidence="3 4">
    <name type="scientific">Chryseobacterium oryctis</name>
    <dbReference type="NCBI Taxonomy" id="2952618"/>
    <lineage>
        <taxon>Bacteria</taxon>
        <taxon>Pseudomonadati</taxon>
        <taxon>Bacteroidota</taxon>
        <taxon>Flavobacteriia</taxon>
        <taxon>Flavobacteriales</taxon>
        <taxon>Weeksellaceae</taxon>
        <taxon>Chryseobacterium group</taxon>
        <taxon>Chryseobacterium</taxon>
    </lineage>
</organism>
<dbReference type="Proteomes" id="UP001163719">
    <property type="component" value="Unassembled WGS sequence"/>
</dbReference>
<comment type="caution">
    <text evidence="3">The sequence shown here is derived from an EMBL/GenBank/DDBJ whole genome shotgun (WGS) entry which is preliminary data.</text>
</comment>
<reference evidence="3" key="1">
    <citation type="submission" date="2022-10" db="EMBL/GenBank/DDBJ databases">
        <title>Chryseobacterium babae sp. nov. isolated from the gut of the beetle Oryctes rhinoceros, and Chryseobacterium kimseyorum sp. nov., isolated from a stick insect rearing cage.</title>
        <authorList>
            <person name="Shelomi M."/>
            <person name="Han C.-J."/>
            <person name="Chen W.-M."/>
            <person name="Chen H.-K."/>
            <person name="Liaw S.-J."/>
            <person name="Muhle E."/>
            <person name="Clermont D."/>
        </authorList>
    </citation>
    <scope>NUCLEOTIDE SEQUENCE</scope>
    <source>
        <strain evidence="3">WLa1L2M3</strain>
    </source>
</reference>
<evidence type="ECO:0000313" key="3">
    <source>
        <dbReference type="EMBL" id="MCW3162474.1"/>
    </source>
</evidence>
<feature type="region of interest" description="Disordered" evidence="1">
    <location>
        <begin position="115"/>
        <end position="140"/>
    </location>
</feature>
<proteinExistence type="predicted"/>
<sequence length="227" mass="25723">MNTNDKKKGSDRVKQLFLRRVVCLFGCLFIFTKVQYYAQSTSDTLSQMAKEDNVIEAIEHEVSVAQIYITGGATVTFQTHPTKRKEDKSLIHHAGLSFTKETTIIGFQSMSHDTDGNNSYKKAKSGKTNQGRSISAKHKAKRIVPTQKDYRYVYQSGNSIDFRLVEDNSKVLPVPQNPIKHLAVLEHQCSNKCFTLMAICKKEVVDKYTETQYPNSCNIRPPPSRIV</sequence>
<feature type="compositionally biased region" description="Polar residues" evidence="1">
    <location>
        <begin position="115"/>
        <end position="133"/>
    </location>
</feature>
<keyword evidence="2" id="KW-0472">Membrane</keyword>
<accession>A0ABT3HRQ5</accession>
<protein>
    <submittedName>
        <fullName evidence="3">Uncharacterized protein</fullName>
    </submittedName>
</protein>